<keyword evidence="2" id="KW-1185">Reference proteome</keyword>
<evidence type="ECO:0000259" key="1">
    <source>
        <dbReference type="Pfam" id="PF00582"/>
    </source>
</evidence>
<dbReference type="GeneID" id="101856161"/>
<protein>
    <submittedName>
        <fullName evidence="3">Universal stress protein YxiE</fullName>
    </submittedName>
</protein>
<name>A0ABM0ZUC0_APLCA</name>
<dbReference type="PANTHER" id="PTHR46989:SF3">
    <property type="entry name" value="USPA DOMAIN-CONTAINING PROTEIN"/>
    <property type="match status" value="1"/>
</dbReference>
<proteinExistence type="predicted"/>
<feature type="domain" description="UspA" evidence="1">
    <location>
        <begin position="64"/>
        <end position="159"/>
    </location>
</feature>
<reference evidence="3" key="1">
    <citation type="submission" date="2025-08" db="UniProtKB">
        <authorList>
            <consortium name="RefSeq"/>
        </authorList>
    </citation>
    <scope>IDENTIFICATION</scope>
</reference>
<dbReference type="InterPro" id="IPR014729">
    <property type="entry name" value="Rossmann-like_a/b/a_fold"/>
</dbReference>
<dbReference type="CDD" id="cd23659">
    <property type="entry name" value="USP_At3g01520-like"/>
    <property type="match status" value="1"/>
</dbReference>
<evidence type="ECO:0000313" key="2">
    <source>
        <dbReference type="Proteomes" id="UP000694888"/>
    </source>
</evidence>
<dbReference type="PANTHER" id="PTHR46989">
    <property type="entry name" value="USP DOMAIN-CONTAINING PROTEIN"/>
    <property type="match status" value="1"/>
</dbReference>
<accession>A0ABM0ZUC0</accession>
<sequence>MATAPRKILIAMDGSKHSQYAFDYDHCSSPAPPGFMQYFYKDRDEVLIVYSAEHGRLVCTPIPSTDPTLVAKLAHEEEEDIKQLIADLQQLITNAGIKGRVLRVSGAKPGELIVKASEENKVDMIITGTRGLGSVRRTLMGSVSGYIVHHSKIPVLVVRGE</sequence>
<dbReference type="RefSeq" id="XP_012934633.1">
    <property type="nucleotide sequence ID" value="XM_013079179.2"/>
</dbReference>
<evidence type="ECO:0000313" key="3">
    <source>
        <dbReference type="RefSeq" id="XP_012934633.1"/>
    </source>
</evidence>
<dbReference type="InterPro" id="IPR006016">
    <property type="entry name" value="UspA"/>
</dbReference>
<dbReference type="PRINTS" id="PR01438">
    <property type="entry name" value="UNVRSLSTRESS"/>
</dbReference>
<dbReference type="Pfam" id="PF00582">
    <property type="entry name" value="Usp"/>
    <property type="match status" value="1"/>
</dbReference>
<dbReference type="Proteomes" id="UP000694888">
    <property type="component" value="Unplaced"/>
</dbReference>
<organism evidence="2 3">
    <name type="scientific">Aplysia californica</name>
    <name type="common">California sea hare</name>
    <dbReference type="NCBI Taxonomy" id="6500"/>
    <lineage>
        <taxon>Eukaryota</taxon>
        <taxon>Metazoa</taxon>
        <taxon>Spiralia</taxon>
        <taxon>Lophotrochozoa</taxon>
        <taxon>Mollusca</taxon>
        <taxon>Gastropoda</taxon>
        <taxon>Heterobranchia</taxon>
        <taxon>Euthyneura</taxon>
        <taxon>Tectipleura</taxon>
        <taxon>Aplysiida</taxon>
        <taxon>Aplysioidea</taxon>
        <taxon>Aplysiidae</taxon>
        <taxon>Aplysia</taxon>
    </lineage>
</organism>
<dbReference type="InterPro" id="IPR006015">
    <property type="entry name" value="Universal_stress_UspA"/>
</dbReference>
<dbReference type="Gene3D" id="3.40.50.620">
    <property type="entry name" value="HUPs"/>
    <property type="match status" value="1"/>
</dbReference>
<dbReference type="SUPFAM" id="SSF52402">
    <property type="entry name" value="Adenine nucleotide alpha hydrolases-like"/>
    <property type="match status" value="1"/>
</dbReference>
<gene>
    <name evidence="3" type="primary">LOC101856161</name>
</gene>